<accession>A0A2V4XD77</accession>
<evidence type="ECO:0000259" key="1">
    <source>
        <dbReference type="Pfam" id="PF08818"/>
    </source>
</evidence>
<dbReference type="Gene3D" id="3.90.1150.200">
    <property type="match status" value="1"/>
</dbReference>
<dbReference type="AlphaFoldDB" id="A0A2V4XD77"/>
<keyword evidence="3" id="KW-1185">Reference proteome</keyword>
<dbReference type="Proteomes" id="UP000248054">
    <property type="component" value="Unassembled WGS sequence"/>
</dbReference>
<dbReference type="SUPFAM" id="SSF159888">
    <property type="entry name" value="YdhG-like"/>
    <property type="match status" value="1"/>
</dbReference>
<protein>
    <submittedName>
        <fullName evidence="2">Uncharacterized protein YdeI (YjbR/CyaY-like superfamily)</fullName>
    </submittedName>
</protein>
<sequence>MVRSTELEETIKWGAPTYCLDGKNVLGLAAFKHHFCIWFFNGVFLKDEKQLLVNAQEGKTKALRQMRFTSTDEINEEYVLEYIKEAIKNQRLGKEIKPKRNTKPIVVPEELKKEFSKNAELQLKFKSLAPSHQREYAAYISEAKREDTKQRRLQKIIPLLLEGKSMYEKYK</sequence>
<feature type="domain" description="YdhG-like" evidence="1">
    <location>
        <begin position="6"/>
        <end position="87"/>
    </location>
</feature>
<dbReference type="Pfam" id="PF13376">
    <property type="entry name" value="OmdA"/>
    <property type="match status" value="1"/>
</dbReference>
<dbReference type="Pfam" id="PF08818">
    <property type="entry name" value="DUF1801"/>
    <property type="match status" value="1"/>
</dbReference>
<dbReference type="EMBL" id="QJTD01000006">
    <property type="protein sequence ID" value="PYE80319.1"/>
    <property type="molecule type" value="Genomic_DNA"/>
</dbReference>
<evidence type="ECO:0000313" key="2">
    <source>
        <dbReference type="EMBL" id="PYE80319.1"/>
    </source>
</evidence>
<evidence type="ECO:0000313" key="3">
    <source>
        <dbReference type="Proteomes" id="UP000248054"/>
    </source>
</evidence>
<name>A0A2V4XD77_9FLAO</name>
<reference evidence="2 3" key="1">
    <citation type="submission" date="2018-06" db="EMBL/GenBank/DDBJ databases">
        <title>Genomic Encyclopedia of Type Strains, Phase III (KMG-III): the genomes of soil and plant-associated and newly described type strains.</title>
        <authorList>
            <person name="Whitman W."/>
        </authorList>
    </citation>
    <scope>NUCLEOTIDE SEQUENCE [LARGE SCALE GENOMIC DNA]</scope>
    <source>
        <strain evidence="2 3">CECT 7945</strain>
    </source>
</reference>
<dbReference type="InterPro" id="IPR014922">
    <property type="entry name" value="YdhG-like"/>
</dbReference>
<gene>
    <name evidence="2" type="ORF">DFQ11_106119</name>
</gene>
<comment type="caution">
    <text evidence="2">The sequence shown here is derived from an EMBL/GenBank/DDBJ whole genome shotgun (WGS) entry which is preliminary data.</text>
</comment>
<organism evidence="2 3">
    <name type="scientific">Winogradskyella epiphytica</name>
    <dbReference type="NCBI Taxonomy" id="262005"/>
    <lineage>
        <taxon>Bacteria</taxon>
        <taxon>Pseudomonadati</taxon>
        <taxon>Bacteroidota</taxon>
        <taxon>Flavobacteriia</taxon>
        <taxon>Flavobacteriales</taxon>
        <taxon>Flavobacteriaceae</taxon>
        <taxon>Winogradskyella</taxon>
    </lineage>
</organism>
<proteinExistence type="predicted"/>